<evidence type="ECO:0000313" key="1">
    <source>
        <dbReference type="EMBL" id="KAF4346348.1"/>
    </source>
</evidence>
<dbReference type="InterPro" id="IPR011659">
    <property type="entry name" value="WD40"/>
</dbReference>
<dbReference type="PANTHER" id="PTHR32161">
    <property type="entry name" value="DPP6 N-TERMINAL DOMAIN-LIKE PROTEIN"/>
    <property type="match status" value="1"/>
</dbReference>
<dbReference type="PANTHER" id="PTHR32161:SF9">
    <property type="entry name" value="TOLB PROTEIN-LIKE PROTEIN"/>
    <property type="match status" value="1"/>
</dbReference>
<dbReference type="Proteomes" id="UP000583929">
    <property type="component" value="Unassembled WGS sequence"/>
</dbReference>
<organism evidence="1 2">
    <name type="scientific">Cannabis sativa</name>
    <name type="common">Hemp</name>
    <name type="synonym">Marijuana</name>
    <dbReference type="NCBI Taxonomy" id="3483"/>
    <lineage>
        <taxon>Eukaryota</taxon>
        <taxon>Viridiplantae</taxon>
        <taxon>Streptophyta</taxon>
        <taxon>Embryophyta</taxon>
        <taxon>Tracheophyta</taxon>
        <taxon>Spermatophyta</taxon>
        <taxon>Magnoliopsida</taxon>
        <taxon>eudicotyledons</taxon>
        <taxon>Gunneridae</taxon>
        <taxon>Pentapetalae</taxon>
        <taxon>rosids</taxon>
        <taxon>fabids</taxon>
        <taxon>Rosales</taxon>
        <taxon>Cannabaceae</taxon>
        <taxon>Cannabis</taxon>
    </lineage>
</organism>
<sequence length="737" mass="81436">MLPPPNPPQPQTELVFIIGTSQPEPLPTSPTPQQVSLPQTTSKIQLPTTTTATIITSSPPHSSLTIPLSLSAAATSMEPNGTILFTTVGRPEYGFDIFTVKLQSHQLTGPERRLTDGHSVNFNAQFLDEEDDTNTIVFVSERTGSPRIYLTRPGLPHPRPLPFVSDSLFHDRPIIKKDRLYFISAHEKPESVFKSWSALYSASLVQDKGEITRLTPYGCVDYSPAVSSSGKFVAVASYGSRTWGGEFNELNTDIVVFDSSDHKNRVVVSERGGWPSWSGDSAIYFHRKADDGWWSIFRVDFLENLASTTEFPIAPIRVTPSGLHCFTPAAMHDSGKVAVATRRRSTKFRHIEIFDVESKTFTPITETLNPNIHHYNPFVSPDSQSLGYHRFRGQSCANGVSKIPRLDQVTSAVKELRMLRVNGSFPSVSPDGDLVAINHEFNDNGGGLSIVKMDGSKRWTLLKGRTVFYNSWSPAEKNVIYTSIGPVFQSAKVTVQIARITFDLSDLYGDYREHTIIPCDLKVLTEEHTGNNAFPSCSPDGKSVVFRSGRSGHKNLYIVDAVNGEFEGGIRQLTDGPWIDTMPSWSPKGDLIAFSSNRHNPSDVSTFSIYVIKPDGSELRRIHVAGPEGSSEVDKERINHVCFSESGEWLLFAANLSGVTAEPVSWPNQFQPYGDLFVMRLDGSGLKRLTCSGYENGTPTWISGVDVATRGLNVGVNDEDQVGDELRGEFDEPLWIT</sequence>
<dbReference type="Gene3D" id="2.120.10.30">
    <property type="entry name" value="TolB, C-terminal domain"/>
    <property type="match status" value="3"/>
</dbReference>
<protein>
    <submittedName>
        <fullName evidence="1">Uncharacterized protein</fullName>
    </submittedName>
</protein>
<reference evidence="1 2" key="1">
    <citation type="journal article" date="2020" name="bioRxiv">
        <title>Sequence and annotation of 42 cannabis genomes reveals extensive copy number variation in cannabinoid synthesis and pathogen resistance genes.</title>
        <authorList>
            <person name="Mckernan K.J."/>
            <person name="Helbert Y."/>
            <person name="Kane L.T."/>
            <person name="Ebling H."/>
            <person name="Zhang L."/>
            <person name="Liu B."/>
            <person name="Eaton Z."/>
            <person name="Mclaughlin S."/>
            <person name="Kingan S."/>
            <person name="Baybayan P."/>
            <person name="Concepcion G."/>
            <person name="Jordan M."/>
            <person name="Riva A."/>
            <person name="Barbazuk W."/>
            <person name="Harkins T."/>
        </authorList>
    </citation>
    <scope>NUCLEOTIDE SEQUENCE [LARGE SCALE GENOMIC DNA]</scope>
    <source>
        <strain evidence="2">cv. Jamaican Lion 4</strain>
        <tissue evidence="1">Leaf</tissue>
    </source>
</reference>
<comment type="caution">
    <text evidence="1">The sequence shown here is derived from an EMBL/GenBank/DDBJ whole genome shotgun (WGS) entry which is preliminary data.</text>
</comment>
<dbReference type="Pfam" id="PF07676">
    <property type="entry name" value="PD40"/>
    <property type="match status" value="3"/>
</dbReference>
<evidence type="ECO:0000313" key="2">
    <source>
        <dbReference type="Proteomes" id="UP000583929"/>
    </source>
</evidence>
<dbReference type="EMBL" id="JAATIQ010001044">
    <property type="protein sequence ID" value="KAF4346348.1"/>
    <property type="molecule type" value="Genomic_DNA"/>
</dbReference>
<name>A0A7J6DJN8_CANSA</name>
<dbReference type="InterPro" id="IPR011042">
    <property type="entry name" value="6-blade_b-propeller_TolB-like"/>
</dbReference>
<dbReference type="SUPFAM" id="SSF82171">
    <property type="entry name" value="DPP6 N-terminal domain-like"/>
    <property type="match status" value="3"/>
</dbReference>
<gene>
    <name evidence="1" type="ORF">G4B88_024804</name>
</gene>
<accession>A0A7J6DJN8</accession>
<keyword evidence="2" id="KW-1185">Reference proteome</keyword>
<proteinExistence type="predicted"/>
<dbReference type="AlphaFoldDB" id="A0A7J6DJN8"/>